<accession>A0A0A8K183</accession>
<dbReference type="STRING" id="1384459.GL4_1222"/>
<evidence type="ECO:0000313" key="2">
    <source>
        <dbReference type="EMBL" id="BAQ16680.1"/>
    </source>
</evidence>
<keyword evidence="3" id="KW-1185">Reference proteome</keyword>
<protein>
    <recommendedName>
        <fullName evidence="4">Neuromedin U</fullName>
    </recommendedName>
</protein>
<evidence type="ECO:0000313" key="3">
    <source>
        <dbReference type="Proteomes" id="UP000031643"/>
    </source>
</evidence>
<evidence type="ECO:0000256" key="1">
    <source>
        <dbReference type="SAM" id="SignalP"/>
    </source>
</evidence>
<dbReference type="Proteomes" id="UP000031643">
    <property type="component" value="Chromosome"/>
</dbReference>
<feature type="chain" id="PRO_5002038846" description="Neuromedin U" evidence="1">
    <location>
        <begin position="26"/>
        <end position="269"/>
    </location>
</feature>
<keyword evidence="1" id="KW-0732">Signal</keyword>
<dbReference type="KEGG" id="mcg:GL4_1222"/>
<dbReference type="HOGENOM" id="CLU_072059_2_0_5"/>
<proteinExistence type="predicted"/>
<dbReference type="RefSeq" id="WP_045365593.1">
    <property type="nucleotide sequence ID" value="NZ_AP014648.1"/>
</dbReference>
<reference evidence="2 3" key="1">
    <citation type="submission" date="2014-09" db="EMBL/GenBank/DDBJ databases">
        <title>Genome sequencing of Methyloceanibacter caenitepidi Gela4.</title>
        <authorList>
            <person name="Takeuchi M."/>
            <person name="Susumu S."/>
            <person name="Kamagata Y."/>
            <person name="Oshima K."/>
            <person name="Hattori M."/>
            <person name="Iwasaki W."/>
        </authorList>
    </citation>
    <scope>NUCLEOTIDE SEQUENCE [LARGE SCALE GENOMIC DNA]</scope>
    <source>
        <strain evidence="2 3">Gela4</strain>
    </source>
</reference>
<evidence type="ECO:0008006" key="4">
    <source>
        <dbReference type="Google" id="ProtNLM"/>
    </source>
</evidence>
<organism evidence="2 3">
    <name type="scientific">Methyloceanibacter caenitepidi</name>
    <dbReference type="NCBI Taxonomy" id="1384459"/>
    <lineage>
        <taxon>Bacteria</taxon>
        <taxon>Pseudomonadati</taxon>
        <taxon>Pseudomonadota</taxon>
        <taxon>Alphaproteobacteria</taxon>
        <taxon>Hyphomicrobiales</taxon>
        <taxon>Hyphomicrobiaceae</taxon>
        <taxon>Methyloceanibacter</taxon>
    </lineage>
</organism>
<sequence>MSRFHSGTLAGILALVLLNAASAQAQDGNLAQQAQNPIANLISVPFQNNTNFNVGPYDNDQNILNIQPVIPFKLNEDWNLVTRWILPVVYQPAVYQGDESDFGLGNFNPSFFFVNQVSPTLMIGAGPTFLLPTATDNSLGPEKWGAGPTAAIVWTPSKWVVGALVNNIWSFAGDGSDPDVNAFLFQYFVNYNLKNGWYLTSAPIITANWEAPSDDQWTLPFGGGVGRVFNIGSQPVNMSLQAYDNVITPQNGPDWQARFQIQLLFPTGG</sequence>
<name>A0A0A8K183_9HYPH</name>
<gene>
    <name evidence="2" type="ORF">GL4_1222</name>
</gene>
<feature type="signal peptide" evidence="1">
    <location>
        <begin position="1"/>
        <end position="25"/>
    </location>
</feature>
<dbReference type="EMBL" id="AP014648">
    <property type="protein sequence ID" value="BAQ16680.1"/>
    <property type="molecule type" value="Genomic_DNA"/>
</dbReference>
<dbReference type="AlphaFoldDB" id="A0A0A8K183"/>